<dbReference type="AlphaFoldDB" id="A0A0W0RQZ3"/>
<dbReference type="InterPro" id="IPR025392">
    <property type="entry name" value="DUF4124"/>
</dbReference>
<keyword evidence="5" id="KW-1185">Reference proteome</keyword>
<evidence type="ECO:0000256" key="2">
    <source>
        <dbReference type="SAM" id="SignalP"/>
    </source>
</evidence>
<feature type="signal peptide" evidence="2">
    <location>
        <begin position="1"/>
        <end position="20"/>
    </location>
</feature>
<evidence type="ECO:0000256" key="1">
    <source>
        <dbReference type="SAM" id="MobiDB-lite"/>
    </source>
</evidence>
<evidence type="ECO:0000313" key="5">
    <source>
        <dbReference type="Proteomes" id="UP000054695"/>
    </source>
</evidence>
<evidence type="ECO:0000259" key="3">
    <source>
        <dbReference type="Pfam" id="PF13511"/>
    </source>
</evidence>
<feature type="domain" description="DUF4124" evidence="3">
    <location>
        <begin position="13"/>
        <end position="60"/>
    </location>
</feature>
<protein>
    <recommendedName>
        <fullName evidence="3">DUF4124 domain-containing protein</fullName>
    </recommendedName>
</protein>
<evidence type="ECO:0000313" key="4">
    <source>
        <dbReference type="EMBL" id="KTC73474.1"/>
    </source>
</evidence>
<dbReference type="Pfam" id="PF13511">
    <property type="entry name" value="DUF4124"/>
    <property type="match status" value="1"/>
</dbReference>
<keyword evidence="2" id="KW-0732">Signal</keyword>
<organism evidence="4 5">
    <name type="scientific">Legionella bozemanae</name>
    <name type="common">Fluoribacter bozemanae</name>
    <dbReference type="NCBI Taxonomy" id="447"/>
    <lineage>
        <taxon>Bacteria</taxon>
        <taxon>Pseudomonadati</taxon>
        <taxon>Pseudomonadota</taxon>
        <taxon>Gammaproteobacteria</taxon>
        <taxon>Legionellales</taxon>
        <taxon>Legionellaceae</taxon>
        <taxon>Legionella</taxon>
    </lineage>
</organism>
<dbReference type="EMBL" id="LNXU01000019">
    <property type="protein sequence ID" value="KTC73474.1"/>
    <property type="molecule type" value="Genomic_DNA"/>
</dbReference>
<dbReference type="Proteomes" id="UP000054695">
    <property type="component" value="Unassembled WGS sequence"/>
</dbReference>
<comment type="caution">
    <text evidence="4">The sequence shown here is derived from an EMBL/GenBank/DDBJ whole genome shotgun (WGS) entry which is preliminary data.</text>
</comment>
<dbReference type="PATRIC" id="fig|447.4.peg.2251"/>
<feature type="region of interest" description="Disordered" evidence="1">
    <location>
        <begin position="50"/>
        <end position="71"/>
    </location>
</feature>
<dbReference type="Gene3D" id="2.60.40.10">
    <property type="entry name" value="Immunoglobulins"/>
    <property type="match status" value="1"/>
</dbReference>
<accession>A0A0W0RQZ3</accession>
<gene>
    <name evidence="4" type="ORF">Lboz_2120</name>
</gene>
<sequence>MSKFFVSLPLIMVICVASYATQIYKWTDSQGNVHFSDTPRQRAKTVIIPETQSFSSPTPSTPQTPTQKPEQINQDDAIKFKHSYTKIAIAEPQTGATIRNNQGFVMVTAEVEPDLRSVDKLQLIYDNGVLGEPQTTPMFEIKGMYRGSHTLAVQIVDADGNVIETSDPITIYVFRPRVGMVSGTAR</sequence>
<feature type="chain" id="PRO_5006911181" description="DUF4124 domain-containing protein" evidence="2">
    <location>
        <begin position="21"/>
        <end position="186"/>
    </location>
</feature>
<dbReference type="InterPro" id="IPR013783">
    <property type="entry name" value="Ig-like_fold"/>
</dbReference>
<dbReference type="RefSeq" id="WP_058459736.1">
    <property type="nucleotide sequence ID" value="NZ_CAAAIY010000006.1"/>
</dbReference>
<dbReference type="OrthoDB" id="7062774at2"/>
<proteinExistence type="predicted"/>
<name>A0A0W0RQZ3_LEGBO</name>
<dbReference type="STRING" id="447.Lboz_2120"/>
<reference evidence="4 5" key="1">
    <citation type="submission" date="2015-11" db="EMBL/GenBank/DDBJ databases">
        <title>Genomic analysis of 38 Legionella species identifies large and diverse effector repertoires.</title>
        <authorList>
            <person name="Burstein D."/>
            <person name="Amaro F."/>
            <person name="Zusman T."/>
            <person name="Lifshitz Z."/>
            <person name="Cohen O."/>
            <person name="Gilbert J.A."/>
            <person name="Pupko T."/>
            <person name="Shuman H.A."/>
            <person name="Segal G."/>
        </authorList>
    </citation>
    <scope>NUCLEOTIDE SEQUENCE [LARGE SCALE GENOMIC DNA]</scope>
    <source>
        <strain evidence="4 5">WIGA</strain>
    </source>
</reference>